<evidence type="ECO:0000259" key="1">
    <source>
        <dbReference type="Pfam" id="PF20109"/>
    </source>
</evidence>
<dbReference type="EMBL" id="JAOCJW010000049">
    <property type="protein sequence ID" value="MDH2007183.1"/>
    <property type="molecule type" value="Genomic_DNA"/>
</dbReference>
<dbReference type="Proteomes" id="UP001161294">
    <property type="component" value="Unassembled WGS sequence"/>
</dbReference>
<dbReference type="InterPro" id="IPR045465">
    <property type="entry name" value="Trans_reg_dom"/>
</dbReference>
<protein>
    <submittedName>
        <fullName evidence="2">DUF6499 domain-containing protein</fullName>
    </submittedName>
</protein>
<proteinExistence type="predicted"/>
<reference evidence="2" key="1">
    <citation type="submission" date="2022-09" db="EMBL/GenBank/DDBJ databases">
        <title>Intensive care unit water sources are persistently colonized with multi-drug resistant bacteria and are the site of extensive horizontal gene transfer of antibiotic resistance genes.</title>
        <authorList>
            <person name="Diorio-Toth L."/>
        </authorList>
    </citation>
    <scope>NUCLEOTIDE SEQUENCE</scope>
    <source>
        <strain evidence="2">GD03686</strain>
    </source>
</reference>
<dbReference type="RefSeq" id="WP_279852207.1">
    <property type="nucleotide sequence ID" value="NZ_JAOCIA010000051.1"/>
</dbReference>
<comment type="caution">
    <text evidence="2">The sequence shown here is derived from an EMBL/GenBank/DDBJ whole genome shotgun (WGS) entry which is preliminary data.</text>
</comment>
<dbReference type="AlphaFoldDB" id="A0AA43AW76"/>
<organism evidence="2 3">
    <name type="scientific">Comamonas aquatica</name>
    <dbReference type="NCBI Taxonomy" id="225991"/>
    <lineage>
        <taxon>Bacteria</taxon>
        <taxon>Pseudomonadati</taxon>
        <taxon>Pseudomonadota</taxon>
        <taxon>Betaproteobacteria</taxon>
        <taxon>Burkholderiales</taxon>
        <taxon>Comamonadaceae</taxon>
        <taxon>Comamonas</taxon>
    </lineage>
</organism>
<evidence type="ECO:0000313" key="2">
    <source>
        <dbReference type="EMBL" id="MDH2007183.1"/>
    </source>
</evidence>
<name>A0AA43AW76_9BURK</name>
<feature type="domain" description="Transcriptional regulator-like" evidence="1">
    <location>
        <begin position="16"/>
        <end position="39"/>
    </location>
</feature>
<accession>A0AA43AW76</accession>
<dbReference type="Pfam" id="PF20109">
    <property type="entry name" value="Trans_reg_dom"/>
    <property type="match status" value="1"/>
</dbReference>
<evidence type="ECO:0000313" key="3">
    <source>
        <dbReference type="Proteomes" id="UP001161294"/>
    </source>
</evidence>
<sequence>MSAVQADKEPVGPKSSRQWAWEFLRRNPAYRDAYAQWMALPEAVRNLNINAQDLCRSLSDEIPMSFFVVEEQQQLDDTWHEKLSGKSKAEDFAAVSPFHPKKGVEPLPGENLKEWHKRTLEIRKEVGFTICHSSSILPRERFGLKKWIDPEVSPLPESDTDIFEELEFEVYAEFLKSEHFRNKPCSISVGDIERTEVVLKIDVMQPMHYLKEQLEKIVKEQRALILEVMELKSDYFSGKKGGIYYAYKGKGSINTGGIYKEYLKILDRILMGESKKDIISIEPGFARSRSDDNNVETMEKRYDEAIAIRDADYRKMAYFDDYRGEIRKMKKSQKKD</sequence>
<gene>
    <name evidence="2" type="ORF">N5J23_16855</name>
</gene>